<gene>
    <name evidence="2" type="ORF">POL58_02750</name>
</gene>
<dbReference type="Gene3D" id="3.40.50.1820">
    <property type="entry name" value="alpha/beta hydrolase"/>
    <property type="match status" value="1"/>
</dbReference>
<reference evidence="2 3" key="1">
    <citation type="submission" date="2022-11" db="EMBL/GenBank/DDBJ databases">
        <title>Minimal conservation of predation-associated metabolite biosynthetic gene clusters underscores biosynthetic potential of Myxococcota including descriptions for ten novel species: Archangium lansinium sp. nov., Myxococcus landrumus sp. nov., Nannocystis bai.</title>
        <authorList>
            <person name="Ahearne A."/>
            <person name="Stevens C."/>
            <person name="Dowd S."/>
        </authorList>
    </citation>
    <scope>NUCLEOTIDE SEQUENCE [LARGE SCALE GENOMIC DNA]</scope>
    <source>
        <strain evidence="2 3">NCELM</strain>
    </source>
</reference>
<organism evidence="2 3">
    <name type="scientific">Nannocystis radixulma</name>
    <dbReference type="NCBI Taxonomy" id="2995305"/>
    <lineage>
        <taxon>Bacteria</taxon>
        <taxon>Pseudomonadati</taxon>
        <taxon>Myxococcota</taxon>
        <taxon>Polyangia</taxon>
        <taxon>Nannocystales</taxon>
        <taxon>Nannocystaceae</taxon>
        <taxon>Nannocystis</taxon>
    </lineage>
</organism>
<comment type="caution">
    <text evidence="2">The sequence shown here is derived from an EMBL/GenBank/DDBJ whole genome shotgun (WGS) entry which is preliminary data.</text>
</comment>
<sequence length="295" mass="31269">MRAPVRDVHVSAAERSDRLVLADGRVLAWREWGPVDGAPVLLCTGAGMSSALGLDRAVLEQLGVRLLVVDRPGLGASSPDRRKTLFTVATDLGALADARGLADLRAIGFSQGAPFALALAAGGLVRAAAIVSGQDELAFPDVYPQLPGEVRVMVDAARNDLARFEADIAAIASAEWLGTMTLMMSGPADRAVYGQSPFAEFYRQSLAEGFVQGPGGYARDLALAFSPWPFAVEDIAVPVRLWFGRHDASPVHSPDHGLTLARRLRAAPHVIDPDCGSALLWTRSREIVAALLTDG</sequence>
<keyword evidence="2" id="KW-0378">Hydrolase</keyword>
<dbReference type="PANTHER" id="PTHR43433:SF10">
    <property type="entry name" value="AB HYDROLASE-1 DOMAIN-CONTAINING PROTEIN"/>
    <property type="match status" value="1"/>
</dbReference>
<evidence type="ECO:0000259" key="1">
    <source>
        <dbReference type="Pfam" id="PF00561"/>
    </source>
</evidence>
<dbReference type="RefSeq" id="WP_271994232.1">
    <property type="nucleotide sequence ID" value="NZ_JAQNDN010000001.1"/>
</dbReference>
<name>A0ABT5AXQ9_9BACT</name>
<feature type="domain" description="AB hydrolase-1" evidence="1">
    <location>
        <begin position="39"/>
        <end position="133"/>
    </location>
</feature>
<keyword evidence="3" id="KW-1185">Reference proteome</keyword>
<dbReference type="InterPro" id="IPR050471">
    <property type="entry name" value="AB_hydrolase"/>
</dbReference>
<proteinExistence type="predicted"/>
<accession>A0ABT5AXQ9</accession>
<evidence type="ECO:0000313" key="3">
    <source>
        <dbReference type="Proteomes" id="UP001217838"/>
    </source>
</evidence>
<dbReference type="PANTHER" id="PTHR43433">
    <property type="entry name" value="HYDROLASE, ALPHA/BETA FOLD FAMILY PROTEIN"/>
    <property type="match status" value="1"/>
</dbReference>
<protein>
    <submittedName>
        <fullName evidence="2">Alpha/beta fold hydrolase</fullName>
    </submittedName>
</protein>
<dbReference type="Proteomes" id="UP001217838">
    <property type="component" value="Unassembled WGS sequence"/>
</dbReference>
<dbReference type="GO" id="GO:0016787">
    <property type="term" value="F:hydrolase activity"/>
    <property type="evidence" value="ECO:0007669"/>
    <property type="project" value="UniProtKB-KW"/>
</dbReference>
<dbReference type="InterPro" id="IPR029058">
    <property type="entry name" value="AB_hydrolase_fold"/>
</dbReference>
<evidence type="ECO:0000313" key="2">
    <source>
        <dbReference type="EMBL" id="MDC0666632.1"/>
    </source>
</evidence>
<dbReference type="InterPro" id="IPR000073">
    <property type="entry name" value="AB_hydrolase_1"/>
</dbReference>
<dbReference type="Pfam" id="PF00561">
    <property type="entry name" value="Abhydrolase_1"/>
    <property type="match status" value="1"/>
</dbReference>
<dbReference type="SUPFAM" id="SSF53474">
    <property type="entry name" value="alpha/beta-Hydrolases"/>
    <property type="match status" value="1"/>
</dbReference>
<dbReference type="EMBL" id="JAQNDN010000001">
    <property type="protein sequence ID" value="MDC0666632.1"/>
    <property type="molecule type" value="Genomic_DNA"/>
</dbReference>